<dbReference type="CDD" id="cd06225">
    <property type="entry name" value="HAMP"/>
    <property type="match status" value="1"/>
</dbReference>
<dbReference type="GO" id="GO:0005524">
    <property type="term" value="F:ATP binding"/>
    <property type="evidence" value="ECO:0007669"/>
    <property type="project" value="UniProtKB-KW"/>
</dbReference>
<dbReference type="InterPro" id="IPR003660">
    <property type="entry name" value="HAMP_dom"/>
</dbReference>
<dbReference type="InterPro" id="IPR013587">
    <property type="entry name" value="Nitrate/nitrite_sensing"/>
</dbReference>
<keyword evidence="5" id="KW-0808">Transferase</keyword>
<sequence>MLQKVSIRWKLVAVVALPVLLLISTMGYIVFSNVQTYQTNANAQQLIETLGISRVVKEDLQTERRAGVNYAQTVQVASESLRSQTVETATLFGALAEAAGQAGSDAETAEEAQDQAERAAQVVADVTAALGGTPGEGMLDAQHALTITPPSAAGEWLGFPSEEEIQAQQDSYADVVAQLQAIGDSMADDLDFGLKLVYLTQSVEREAEIYLDLLQAPQAYQATLETTYVDVDNGLDAIAAAAAEVERTEDNAAALAGVEAGSQLRDSLPDLRAGIMAAQVTPQQAISYYSDIIAAFEQATAAIAIAAPDTDLVAAMQAFASIDAFIEDLQYEEIAFERMIRNGVFAGADAATSRNIVERTNIGLETAQQSALGVPGGAITVPEFGASVDLSVSSLSSFESIRNRITNGLDSSLVQAQSDDWPARVDEETAQYTPLRDDIFNRALDIASSSTTAARNTAILLTALAGVAIALTLIFAFFIARRIAVPLRRLTTTATAVRDELPRLVERVAMPGEQVDVSEVQIPVDSTDEVGRLAQAFNGVNAATLEIAREQAALRASISEMFVNVARRDQVLLNRQLSSIDEMERTEDDPNRLTKLFALDHLATRMRRNSESLLVLAGIDTGRRLRRAMPLSDVVRTASSEIELYERIDLDLVVDPSMHGHQALTAAHLFAELLENATVFSDPGSRVIIRTGRTAEGFTVEVIDTGIGMTAAELAEANSRVQSSAASEILGAQRLGLFVVGRIARRLGAQVAIASEEGKGTVATVLLPSELFEGAADEAPAADAVAPAGGYAPAAMVEGTQLSGRGADEPAAEAVPAEAAAPIPAPVDEDDSIPMPVGLDALIAADAAAAPEGVAVSGAELTEGTSASGLPSRRRRDDAAADKDGDERAVIGLPVRATAAQLSALEAESSAFTPTVPAAEVAPQTPEERAAMFRGFLPRREAEPGDQAEGVEQEALAVPGIEPDEAEEAAPEAPAATPSAAQLGGAFAAFDAIRRASADGHRAEAPAAAPEPVEPDPVAEVEPEVEPEPAGPALPSFAMPKLAVPIAPELEPEPEPAVEPEPGVAPVAEAAQPPVVESSSPLPTRRSLTNPSPEAAEPAAESPFARSPYGAPFAAAEPAPEVAPEPEPVQESAFAVPMLEPDEEQAFEAETVPSLEPDDAAPAEAAPVEDAPAAAPWLDAAAFGAAFGAAQAQTSPVEADAVEVEPEPVASVEPDVELEPEPQAFEAPPAPAPAAPGVESVALGEPIPAEVVPDQPSLDDLIAQASGEEAGRAGFFGRLFGRHRHDDAPAAPQVQRSAPFAPTSFEAPAEPEPAAAAPAFAPEPEPAPEPAPMSFTPAEGVAEAPVFEPRPAPAPAVEEEAPATASFTPEQLANPMGWEAAGQSAIAEADGDSGVYTPIIDTESPSGRSAADDEADLARDVFAELSSLSESRPKVEKTKAGLQKRRKPAEVEPEVTPLDEEVTLAHKERDAEAVRNRFSSFYSGTQRARSDAAELDLQAAPQHANE</sequence>
<dbReference type="Gene3D" id="6.10.340.10">
    <property type="match status" value="1"/>
</dbReference>
<name>A0AAW7M228_9MICO</name>
<dbReference type="GO" id="GO:0000160">
    <property type="term" value="P:phosphorelay signal transduction system"/>
    <property type="evidence" value="ECO:0007669"/>
    <property type="project" value="UniProtKB-KW"/>
</dbReference>
<dbReference type="PANTHER" id="PTHR45436:SF5">
    <property type="entry name" value="SENSOR HISTIDINE KINASE TRCS"/>
    <property type="match status" value="1"/>
</dbReference>
<keyword evidence="15" id="KW-1185">Reference proteome</keyword>
<feature type="compositionally biased region" description="Low complexity" evidence="10">
    <location>
        <begin position="1091"/>
        <end position="1120"/>
    </location>
</feature>
<feature type="region of interest" description="Disordered" evidence="10">
    <location>
        <begin position="1288"/>
        <end position="1413"/>
    </location>
</feature>
<keyword evidence="9" id="KW-0902">Two-component regulatory system</keyword>
<evidence type="ECO:0000256" key="11">
    <source>
        <dbReference type="SAM" id="Phobius"/>
    </source>
</evidence>
<dbReference type="Pfam" id="PF08376">
    <property type="entry name" value="NIT"/>
    <property type="match status" value="1"/>
</dbReference>
<feature type="domain" description="HAMP" evidence="13">
    <location>
        <begin position="481"/>
        <end position="549"/>
    </location>
</feature>
<evidence type="ECO:0000259" key="13">
    <source>
        <dbReference type="PROSITE" id="PS50885"/>
    </source>
</evidence>
<comment type="caution">
    <text evidence="14">The sequence shown here is derived from an EMBL/GenBank/DDBJ whole genome shotgun (WGS) entry which is preliminary data.</text>
</comment>
<evidence type="ECO:0000259" key="12">
    <source>
        <dbReference type="PROSITE" id="PS50109"/>
    </source>
</evidence>
<feature type="compositionally biased region" description="Low complexity" evidence="10">
    <location>
        <begin position="1162"/>
        <end position="1173"/>
    </location>
</feature>
<dbReference type="SMART" id="SM00387">
    <property type="entry name" value="HATPase_c"/>
    <property type="match status" value="1"/>
</dbReference>
<evidence type="ECO:0000256" key="6">
    <source>
        <dbReference type="ARBA" id="ARBA00022692"/>
    </source>
</evidence>
<feature type="region of interest" description="Disordered" evidence="10">
    <location>
        <begin position="1482"/>
        <end position="1506"/>
    </location>
</feature>
<feature type="region of interest" description="Disordered" evidence="10">
    <location>
        <begin position="859"/>
        <end position="885"/>
    </location>
</feature>
<keyword evidence="7" id="KW-0418">Kinase</keyword>
<feature type="compositionally biased region" description="Pro residues" evidence="10">
    <location>
        <begin position="1321"/>
        <end position="1331"/>
    </location>
</feature>
<evidence type="ECO:0000313" key="14">
    <source>
        <dbReference type="EMBL" id="MDN4487604.1"/>
    </source>
</evidence>
<feature type="region of interest" description="Disordered" evidence="10">
    <location>
        <begin position="1428"/>
        <end position="1455"/>
    </location>
</feature>
<evidence type="ECO:0000256" key="8">
    <source>
        <dbReference type="ARBA" id="ARBA00022989"/>
    </source>
</evidence>
<feature type="compositionally biased region" description="Low complexity" evidence="10">
    <location>
        <begin position="1298"/>
        <end position="1320"/>
    </location>
</feature>
<dbReference type="InterPro" id="IPR005467">
    <property type="entry name" value="His_kinase_dom"/>
</dbReference>
<keyword evidence="11" id="KW-0472">Membrane</keyword>
<dbReference type="RefSeq" id="WP_301144527.1">
    <property type="nucleotide sequence ID" value="NZ_JAUHPX010000003.1"/>
</dbReference>
<feature type="region of interest" description="Disordered" evidence="10">
    <location>
        <begin position="1189"/>
        <end position="1238"/>
    </location>
</feature>
<feature type="compositionally biased region" description="Low complexity" evidence="10">
    <location>
        <begin position="1060"/>
        <end position="1077"/>
    </location>
</feature>
<keyword evidence="4" id="KW-0597">Phosphoprotein</keyword>
<keyword evidence="8 11" id="KW-1133">Transmembrane helix</keyword>
<dbReference type="EC" id="2.7.13.3" evidence="3"/>
<organism evidence="14 15">
    <name type="scientific">Demequina lignilytica</name>
    <dbReference type="NCBI Taxonomy" id="3051663"/>
    <lineage>
        <taxon>Bacteria</taxon>
        <taxon>Bacillati</taxon>
        <taxon>Actinomycetota</taxon>
        <taxon>Actinomycetes</taxon>
        <taxon>Micrococcales</taxon>
        <taxon>Demequinaceae</taxon>
        <taxon>Demequina</taxon>
    </lineage>
</organism>
<evidence type="ECO:0000313" key="15">
    <source>
        <dbReference type="Proteomes" id="UP001172737"/>
    </source>
</evidence>
<keyword evidence="6 11" id="KW-0812">Transmembrane</keyword>
<evidence type="ECO:0000256" key="5">
    <source>
        <dbReference type="ARBA" id="ARBA00022679"/>
    </source>
</evidence>
<feature type="compositionally biased region" description="Polar residues" evidence="10">
    <location>
        <begin position="1078"/>
        <end position="1090"/>
    </location>
</feature>
<feature type="compositionally biased region" description="Acidic residues" evidence="10">
    <location>
        <begin position="1013"/>
        <end position="1027"/>
    </location>
</feature>
<dbReference type="SMART" id="SM00304">
    <property type="entry name" value="HAMP"/>
    <property type="match status" value="1"/>
</dbReference>
<dbReference type="Pfam" id="PF02518">
    <property type="entry name" value="HATPase_c"/>
    <property type="match status" value="1"/>
</dbReference>
<reference evidence="14" key="1">
    <citation type="submission" date="2023-06" db="EMBL/GenBank/DDBJ databases">
        <title>Sysu t00039.</title>
        <authorList>
            <person name="Gao L."/>
            <person name="Fang B.-Z."/>
            <person name="Li W.-J."/>
        </authorList>
    </citation>
    <scope>NUCLEOTIDE SEQUENCE</scope>
    <source>
        <strain evidence="14">SYSU T00039</strain>
    </source>
</reference>
<dbReference type="GO" id="GO:0005886">
    <property type="term" value="C:plasma membrane"/>
    <property type="evidence" value="ECO:0007669"/>
    <property type="project" value="TreeGrafter"/>
</dbReference>
<dbReference type="Gene3D" id="3.30.565.10">
    <property type="entry name" value="Histidine kinase-like ATPase, C-terminal domain"/>
    <property type="match status" value="1"/>
</dbReference>
<feature type="transmembrane region" description="Helical" evidence="11">
    <location>
        <begin position="458"/>
        <end position="480"/>
    </location>
</feature>
<evidence type="ECO:0000256" key="10">
    <source>
        <dbReference type="SAM" id="MobiDB-lite"/>
    </source>
</evidence>
<feature type="domain" description="Histidine kinase" evidence="12">
    <location>
        <begin position="603"/>
        <end position="771"/>
    </location>
</feature>
<feature type="region of interest" description="Disordered" evidence="10">
    <location>
        <begin position="997"/>
        <end position="1173"/>
    </location>
</feature>
<dbReference type="PROSITE" id="PS50885">
    <property type="entry name" value="HAMP"/>
    <property type="match status" value="1"/>
</dbReference>
<dbReference type="EMBL" id="JAUHPX010000003">
    <property type="protein sequence ID" value="MDN4487604.1"/>
    <property type="molecule type" value="Genomic_DNA"/>
</dbReference>
<keyword evidence="14" id="KW-0067">ATP-binding</keyword>
<feature type="compositionally biased region" description="Basic and acidic residues" evidence="10">
    <location>
        <begin position="875"/>
        <end position="885"/>
    </location>
</feature>
<evidence type="ECO:0000256" key="7">
    <source>
        <dbReference type="ARBA" id="ARBA00022777"/>
    </source>
</evidence>
<proteinExistence type="predicted"/>
<dbReference type="Proteomes" id="UP001172737">
    <property type="component" value="Unassembled WGS sequence"/>
</dbReference>
<feature type="compositionally biased region" description="Low complexity" evidence="10">
    <location>
        <begin position="1189"/>
        <end position="1199"/>
    </location>
</feature>
<dbReference type="InterPro" id="IPR050428">
    <property type="entry name" value="TCS_sensor_his_kinase"/>
</dbReference>
<dbReference type="PANTHER" id="PTHR45436">
    <property type="entry name" value="SENSOR HISTIDINE KINASE YKOH"/>
    <property type="match status" value="1"/>
</dbReference>
<evidence type="ECO:0000256" key="1">
    <source>
        <dbReference type="ARBA" id="ARBA00000085"/>
    </source>
</evidence>
<dbReference type="InterPro" id="IPR036890">
    <property type="entry name" value="HATPase_C_sf"/>
</dbReference>
<dbReference type="PROSITE" id="PS50109">
    <property type="entry name" value="HIS_KIN"/>
    <property type="match status" value="1"/>
</dbReference>
<evidence type="ECO:0000256" key="4">
    <source>
        <dbReference type="ARBA" id="ARBA00022553"/>
    </source>
</evidence>
<keyword evidence="14" id="KW-0547">Nucleotide-binding</keyword>
<comment type="catalytic activity">
    <reaction evidence="1">
        <text>ATP + protein L-histidine = ADP + protein N-phospho-L-histidine.</text>
        <dbReference type="EC" id="2.7.13.3"/>
    </reaction>
</comment>
<dbReference type="Pfam" id="PF00672">
    <property type="entry name" value="HAMP"/>
    <property type="match status" value="1"/>
</dbReference>
<dbReference type="InterPro" id="IPR003594">
    <property type="entry name" value="HATPase_dom"/>
</dbReference>
<dbReference type="GO" id="GO:0004673">
    <property type="term" value="F:protein histidine kinase activity"/>
    <property type="evidence" value="ECO:0007669"/>
    <property type="project" value="UniProtKB-EC"/>
</dbReference>
<dbReference type="SUPFAM" id="SSF55874">
    <property type="entry name" value="ATPase domain of HSP90 chaperone/DNA topoisomerase II/histidine kinase"/>
    <property type="match status" value="1"/>
</dbReference>
<comment type="subcellular location">
    <subcellularLocation>
        <location evidence="2">Membrane</location>
    </subcellularLocation>
</comment>
<accession>A0AAW7M228</accession>
<evidence type="ECO:0000256" key="3">
    <source>
        <dbReference type="ARBA" id="ARBA00012438"/>
    </source>
</evidence>
<gene>
    <name evidence="14" type="ORF">QQX10_05415</name>
</gene>
<evidence type="ECO:0000256" key="9">
    <source>
        <dbReference type="ARBA" id="ARBA00023012"/>
    </source>
</evidence>
<protein>
    <recommendedName>
        <fullName evidence="3">histidine kinase</fullName>
        <ecNumber evidence="3">2.7.13.3</ecNumber>
    </recommendedName>
</protein>
<evidence type="ECO:0000256" key="2">
    <source>
        <dbReference type="ARBA" id="ARBA00004370"/>
    </source>
</evidence>